<gene>
    <name evidence="2" type="ORF">GCM10011534_25230</name>
</gene>
<evidence type="ECO:0000256" key="1">
    <source>
        <dbReference type="SAM" id="MobiDB-lite"/>
    </source>
</evidence>
<dbReference type="AlphaFoldDB" id="A0A917SX96"/>
<dbReference type="Proteomes" id="UP000649829">
    <property type="component" value="Unassembled WGS sequence"/>
</dbReference>
<organism evidence="2 3">
    <name type="scientific">Pseudooceanicola nanhaiensis</name>
    <dbReference type="NCBI Taxonomy" id="375761"/>
    <lineage>
        <taxon>Bacteria</taxon>
        <taxon>Pseudomonadati</taxon>
        <taxon>Pseudomonadota</taxon>
        <taxon>Alphaproteobacteria</taxon>
        <taxon>Rhodobacterales</taxon>
        <taxon>Paracoccaceae</taxon>
        <taxon>Pseudooceanicola</taxon>
    </lineage>
</organism>
<name>A0A917SX96_9RHOB</name>
<evidence type="ECO:0000313" key="2">
    <source>
        <dbReference type="EMBL" id="GGM02351.1"/>
    </source>
</evidence>
<dbReference type="EMBL" id="BMLF01000002">
    <property type="protein sequence ID" value="GGM02351.1"/>
    <property type="molecule type" value="Genomic_DNA"/>
</dbReference>
<reference evidence="2" key="2">
    <citation type="submission" date="2020-09" db="EMBL/GenBank/DDBJ databases">
        <authorList>
            <person name="Sun Q."/>
            <person name="Zhou Y."/>
        </authorList>
    </citation>
    <scope>NUCLEOTIDE SEQUENCE</scope>
    <source>
        <strain evidence="2">CGMCC 1.6293</strain>
    </source>
</reference>
<protein>
    <submittedName>
        <fullName evidence="2">Uncharacterized protein</fullName>
    </submittedName>
</protein>
<keyword evidence="3" id="KW-1185">Reference proteome</keyword>
<sequence>MSPDLFDEGMGGSPPEDAKQRSSGNGGGARAIVWLKNQRDTPLAYRYQF</sequence>
<feature type="region of interest" description="Disordered" evidence="1">
    <location>
        <begin position="1"/>
        <end position="30"/>
    </location>
</feature>
<evidence type="ECO:0000313" key="3">
    <source>
        <dbReference type="Proteomes" id="UP000649829"/>
    </source>
</evidence>
<reference evidence="2" key="1">
    <citation type="journal article" date="2014" name="Int. J. Syst. Evol. Microbiol.">
        <title>Complete genome sequence of Corynebacterium casei LMG S-19264T (=DSM 44701T), isolated from a smear-ripened cheese.</title>
        <authorList>
            <consortium name="US DOE Joint Genome Institute (JGI-PGF)"/>
            <person name="Walter F."/>
            <person name="Albersmeier A."/>
            <person name="Kalinowski J."/>
            <person name="Ruckert C."/>
        </authorList>
    </citation>
    <scope>NUCLEOTIDE SEQUENCE</scope>
    <source>
        <strain evidence="2">CGMCC 1.6293</strain>
    </source>
</reference>
<accession>A0A917SX96</accession>
<comment type="caution">
    <text evidence="2">The sequence shown here is derived from an EMBL/GenBank/DDBJ whole genome shotgun (WGS) entry which is preliminary data.</text>
</comment>
<proteinExistence type="predicted"/>